<keyword evidence="1" id="KW-0732">Signal</keyword>
<dbReference type="Proteomes" id="UP001595884">
    <property type="component" value="Unassembled WGS sequence"/>
</dbReference>
<feature type="signal peptide" evidence="1">
    <location>
        <begin position="1"/>
        <end position="45"/>
    </location>
</feature>
<dbReference type="EMBL" id="JBHSHE010000042">
    <property type="protein sequence ID" value="MFC4716525.1"/>
    <property type="molecule type" value="Genomic_DNA"/>
</dbReference>
<keyword evidence="3" id="KW-1185">Reference proteome</keyword>
<sequence length="101" mass="11229">MCNKSENDASKGDRTVLKIKKTLAAGATALCLTAGMVALAPAAQADTQTRWYNNLQECKSETKARVKHLQNKGYTVSVQRHCKGEQYIGYMPQYQTILYVN</sequence>
<accession>A0ABV9MP22</accession>
<dbReference type="RefSeq" id="WP_346059513.1">
    <property type="nucleotide sequence ID" value="NZ_BAAAVQ010000047.1"/>
</dbReference>
<evidence type="ECO:0000313" key="3">
    <source>
        <dbReference type="Proteomes" id="UP001595884"/>
    </source>
</evidence>
<evidence type="ECO:0000313" key="2">
    <source>
        <dbReference type="EMBL" id="MFC4716525.1"/>
    </source>
</evidence>
<feature type="chain" id="PRO_5046399235" evidence="1">
    <location>
        <begin position="46"/>
        <end position="101"/>
    </location>
</feature>
<gene>
    <name evidence="2" type="ORF">ACFO7V_10285</name>
</gene>
<organism evidence="2 3">
    <name type="scientific">Glutamicibacter bergerei</name>
    <dbReference type="NCBI Taxonomy" id="256702"/>
    <lineage>
        <taxon>Bacteria</taxon>
        <taxon>Bacillati</taxon>
        <taxon>Actinomycetota</taxon>
        <taxon>Actinomycetes</taxon>
        <taxon>Micrococcales</taxon>
        <taxon>Micrococcaceae</taxon>
        <taxon>Glutamicibacter</taxon>
    </lineage>
</organism>
<protein>
    <submittedName>
        <fullName evidence="2">Uncharacterized protein</fullName>
    </submittedName>
</protein>
<reference evidence="3" key="1">
    <citation type="journal article" date="2019" name="Int. J. Syst. Evol. Microbiol.">
        <title>The Global Catalogue of Microorganisms (GCM) 10K type strain sequencing project: providing services to taxonomists for standard genome sequencing and annotation.</title>
        <authorList>
            <consortium name="The Broad Institute Genomics Platform"/>
            <consortium name="The Broad Institute Genome Sequencing Center for Infectious Disease"/>
            <person name="Wu L."/>
            <person name="Ma J."/>
        </authorList>
    </citation>
    <scope>NUCLEOTIDE SEQUENCE [LARGE SCALE GENOMIC DNA]</scope>
    <source>
        <strain evidence="3">CGMCC 1.12849</strain>
    </source>
</reference>
<proteinExistence type="predicted"/>
<name>A0ABV9MP22_9MICC</name>
<evidence type="ECO:0000256" key="1">
    <source>
        <dbReference type="SAM" id="SignalP"/>
    </source>
</evidence>
<comment type="caution">
    <text evidence="2">The sequence shown here is derived from an EMBL/GenBank/DDBJ whole genome shotgun (WGS) entry which is preliminary data.</text>
</comment>